<dbReference type="PANTHER" id="PTHR23279:SF36">
    <property type="entry name" value="DEFECTIVE PROBOSCIS EXTENSION RESPONSE 9, ISOFORM A"/>
    <property type="match status" value="1"/>
</dbReference>
<dbReference type="InterPro" id="IPR003598">
    <property type="entry name" value="Ig_sub2"/>
</dbReference>
<organism evidence="2 3">
    <name type="scientific">Elysia chlorotica</name>
    <name type="common">Eastern emerald elysia</name>
    <name type="synonym">Sea slug</name>
    <dbReference type="NCBI Taxonomy" id="188477"/>
    <lineage>
        <taxon>Eukaryota</taxon>
        <taxon>Metazoa</taxon>
        <taxon>Spiralia</taxon>
        <taxon>Lophotrochozoa</taxon>
        <taxon>Mollusca</taxon>
        <taxon>Gastropoda</taxon>
        <taxon>Heterobranchia</taxon>
        <taxon>Euthyneura</taxon>
        <taxon>Panpulmonata</taxon>
        <taxon>Sacoglossa</taxon>
        <taxon>Placobranchoidea</taxon>
        <taxon>Plakobranchidae</taxon>
        <taxon>Elysia</taxon>
    </lineage>
</organism>
<name>A0A3S0ZDU5_ELYCH</name>
<dbReference type="SMART" id="SM00406">
    <property type="entry name" value="IGv"/>
    <property type="match status" value="5"/>
</dbReference>
<dbReference type="GO" id="GO:0050808">
    <property type="term" value="P:synapse organization"/>
    <property type="evidence" value="ECO:0007669"/>
    <property type="project" value="TreeGrafter"/>
</dbReference>
<accession>A0A3S0ZDU5</accession>
<dbReference type="InterPro" id="IPR013783">
    <property type="entry name" value="Ig-like_fold"/>
</dbReference>
<dbReference type="Gene3D" id="2.60.40.10">
    <property type="entry name" value="Immunoglobulins"/>
    <property type="match status" value="5"/>
</dbReference>
<feature type="non-terminal residue" evidence="2">
    <location>
        <position position="598"/>
    </location>
</feature>
<keyword evidence="3" id="KW-1185">Reference proteome</keyword>
<proteinExistence type="predicted"/>
<gene>
    <name evidence="2" type="ORF">EGW08_019508</name>
</gene>
<feature type="non-terminal residue" evidence="2">
    <location>
        <position position="1"/>
    </location>
</feature>
<dbReference type="OrthoDB" id="10012075at2759"/>
<dbReference type="STRING" id="188477.A0A3S0ZDU5"/>
<dbReference type="GO" id="GO:0032589">
    <property type="term" value="C:neuron projection membrane"/>
    <property type="evidence" value="ECO:0007669"/>
    <property type="project" value="TreeGrafter"/>
</dbReference>
<dbReference type="SUPFAM" id="SSF48726">
    <property type="entry name" value="Immunoglobulin"/>
    <property type="match status" value="5"/>
</dbReference>
<dbReference type="InterPro" id="IPR037448">
    <property type="entry name" value="Zig-8"/>
</dbReference>
<dbReference type="PROSITE" id="PS50835">
    <property type="entry name" value="IG_LIKE"/>
    <property type="match status" value="5"/>
</dbReference>
<dbReference type="InterPro" id="IPR007110">
    <property type="entry name" value="Ig-like_dom"/>
</dbReference>
<dbReference type="InterPro" id="IPR013151">
    <property type="entry name" value="Immunoglobulin_dom"/>
</dbReference>
<reference evidence="2 3" key="1">
    <citation type="submission" date="2019-01" db="EMBL/GenBank/DDBJ databases">
        <title>A draft genome assembly of the solar-powered sea slug Elysia chlorotica.</title>
        <authorList>
            <person name="Cai H."/>
            <person name="Li Q."/>
            <person name="Fang X."/>
            <person name="Li J."/>
            <person name="Curtis N.E."/>
            <person name="Altenburger A."/>
            <person name="Shibata T."/>
            <person name="Feng M."/>
            <person name="Maeda T."/>
            <person name="Schwartz J.A."/>
            <person name="Shigenobu S."/>
            <person name="Lundholm N."/>
            <person name="Nishiyama T."/>
            <person name="Yang H."/>
            <person name="Hasebe M."/>
            <person name="Li S."/>
            <person name="Pierce S.K."/>
            <person name="Wang J."/>
        </authorList>
    </citation>
    <scope>NUCLEOTIDE SEQUENCE [LARGE SCALE GENOMIC DNA]</scope>
    <source>
        <strain evidence="2">EC2010</strain>
        <tissue evidence="2">Whole organism of an adult</tissue>
    </source>
</reference>
<dbReference type="Pfam" id="PF07686">
    <property type="entry name" value="V-set"/>
    <property type="match status" value="2"/>
</dbReference>
<protein>
    <recommendedName>
        <fullName evidence="1">Ig-like domain-containing protein</fullName>
    </recommendedName>
</protein>
<dbReference type="Pfam" id="PF07679">
    <property type="entry name" value="I-set"/>
    <property type="match status" value="1"/>
</dbReference>
<dbReference type="InterPro" id="IPR013106">
    <property type="entry name" value="Ig_V-set"/>
</dbReference>
<feature type="domain" description="Ig-like" evidence="1">
    <location>
        <begin position="349"/>
        <end position="461"/>
    </location>
</feature>
<evidence type="ECO:0000313" key="3">
    <source>
        <dbReference type="Proteomes" id="UP000271974"/>
    </source>
</evidence>
<feature type="domain" description="Ig-like" evidence="1">
    <location>
        <begin position="238"/>
        <end position="337"/>
    </location>
</feature>
<sequence>ATASTNDGIVAREEAITVTVAPDDTAVLPCYMENVGPRRVIWKKTSEYAPLTISEYVFRDNYRFSIARPSTEEWNLQIDKAQYSDQGEYTCEMSTRSNSNENQRQTVVLLIQEPTTTATAATPTTASGGIQIGDGQTQPNLDLDALTVRASQGSTVVLPCHVEMLGTRKVAWRKTSEDTFLTISTIVWGHNPRLSVVRRSPVEWNLQIRDVQYSDQGEYKCQFGNEEKTVVLSIEDQTQTSLHSDAVTVMVTPGSTAVLPCHIEMLGPRRVIWKKAQENMPLAVSGYVLSNDARLSIVRPSTDEWNLQVLDVQYSDQGQYTCEMSTHRSANQRQTVNLFVQEGSSTTEPVTTTAEAEDAVDGDVKTVTVTLHHTAVLPCRIEGNTQGEIRIIWTNWRDSTRTFLTYNDRRITDDSRISVERPYSNEWNLHIRDVGNEDQGEFICSGRQEGSSDIINYARVLLRVQEGSSTTTPVTTTAEDAVDGEGSLTRTPVATTTENAVVGGVTTVTVTLHHTAVLPCRIEGNTQGNIRVIWRDSAGTVLTYQDRRLIDDSRISVERPYSNEWNLHIRDVGNEDQGEFICSGRQEGSSDIINYARV</sequence>
<feature type="domain" description="Ig-like" evidence="1">
    <location>
        <begin position="492"/>
        <end position="598"/>
    </location>
</feature>
<dbReference type="SMART" id="SM00409">
    <property type="entry name" value="IG"/>
    <property type="match status" value="5"/>
</dbReference>
<dbReference type="Pfam" id="PF00047">
    <property type="entry name" value="ig"/>
    <property type="match status" value="1"/>
</dbReference>
<dbReference type="InterPro" id="IPR013098">
    <property type="entry name" value="Ig_I-set"/>
</dbReference>
<feature type="domain" description="Ig-like" evidence="1">
    <location>
        <begin position="13"/>
        <end position="108"/>
    </location>
</feature>
<dbReference type="InterPro" id="IPR036179">
    <property type="entry name" value="Ig-like_dom_sf"/>
</dbReference>
<dbReference type="InterPro" id="IPR003599">
    <property type="entry name" value="Ig_sub"/>
</dbReference>
<comment type="caution">
    <text evidence="2">The sequence shown here is derived from an EMBL/GenBank/DDBJ whole genome shotgun (WGS) entry which is preliminary data.</text>
</comment>
<evidence type="ECO:0000259" key="1">
    <source>
        <dbReference type="PROSITE" id="PS50835"/>
    </source>
</evidence>
<evidence type="ECO:0000313" key="2">
    <source>
        <dbReference type="EMBL" id="RUS72726.1"/>
    </source>
</evidence>
<feature type="domain" description="Ig-like" evidence="1">
    <location>
        <begin position="139"/>
        <end position="233"/>
    </location>
</feature>
<dbReference type="EMBL" id="RQTK01001026">
    <property type="protein sequence ID" value="RUS72726.1"/>
    <property type="molecule type" value="Genomic_DNA"/>
</dbReference>
<dbReference type="Proteomes" id="UP000271974">
    <property type="component" value="Unassembled WGS sequence"/>
</dbReference>
<dbReference type="SMART" id="SM00408">
    <property type="entry name" value="IGc2"/>
    <property type="match status" value="5"/>
</dbReference>
<dbReference type="PANTHER" id="PTHR23279">
    <property type="entry name" value="DEFECTIVE PROBOSCIS EXTENSION RESPONSE DPR -RELATED"/>
    <property type="match status" value="1"/>
</dbReference>
<dbReference type="AlphaFoldDB" id="A0A3S0ZDU5"/>